<proteinExistence type="predicted"/>
<gene>
    <name evidence="1" type="ORF">AR543_18660</name>
</gene>
<evidence type="ECO:0000313" key="2">
    <source>
        <dbReference type="Proteomes" id="UP000078148"/>
    </source>
</evidence>
<sequence length="93" mass="11292">MLDKDIQYALRKVCYELMQTMKSSFVIYVPDNAARESAIMDFLWDDENRDILFMKNWLLNHCGLPKNSIEEIYIQCEHYWESDGYFIDEFKDF</sequence>
<name>A0A172ZJL2_9BACL</name>
<reference evidence="2" key="1">
    <citation type="submission" date="2015-10" db="EMBL/GenBank/DDBJ databases">
        <title>Genome of Paenibacillus bovis sp. nov.</title>
        <authorList>
            <person name="Wu Z."/>
            <person name="Gao C."/>
            <person name="Liu Z."/>
            <person name="Zheng H."/>
        </authorList>
    </citation>
    <scope>NUCLEOTIDE SEQUENCE [LARGE SCALE GENOMIC DNA]</scope>
    <source>
        <strain evidence="2">BD3526</strain>
    </source>
</reference>
<dbReference type="OrthoDB" id="2629678at2"/>
<dbReference type="AlphaFoldDB" id="A0A172ZJL2"/>
<dbReference type="Proteomes" id="UP000078148">
    <property type="component" value="Chromosome"/>
</dbReference>
<organism evidence="1 2">
    <name type="scientific">Paenibacillus bovis</name>
    <dbReference type="NCBI Taxonomy" id="1616788"/>
    <lineage>
        <taxon>Bacteria</taxon>
        <taxon>Bacillati</taxon>
        <taxon>Bacillota</taxon>
        <taxon>Bacilli</taxon>
        <taxon>Bacillales</taxon>
        <taxon>Paenibacillaceae</taxon>
        <taxon>Paenibacillus</taxon>
    </lineage>
</organism>
<reference evidence="1 2" key="2">
    <citation type="journal article" date="2016" name="Int. J. Syst. Evol. Microbiol.">
        <title>Paenibacillus bovis sp. nov., isolated from raw yak (Bos grunniens) milk.</title>
        <authorList>
            <person name="Gao C."/>
            <person name="Han J."/>
            <person name="Liu Z."/>
            <person name="Xu X."/>
            <person name="Hang F."/>
            <person name="Wu Z."/>
        </authorList>
    </citation>
    <scope>NUCLEOTIDE SEQUENCE [LARGE SCALE GENOMIC DNA]</scope>
    <source>
        <strain evidence="1 2">BD3526</strain>
    </source>
</reference>
<dbReference type="RefSeq" id="WP_060535928.1">
    <property type="nucleotide sequence ID" value="NZ_CP013023.1"/>
</dbReference>
<dbReference type="KEGG" id="pbv:AR543_18660"/>
<dbReference type="EMBL" id="CP013023">
    <property type="protein sequence ID" value="ANF97835.1"/>
    <property type="molecule type" value="Genomic_DNA"/>
</dbReference>
<keyword evidence="2" id="KW-1185">Reference proteome</keyword>
<protein>
    <submittedName>
        <fullName evidence="1">Uncharacterized protein</fullName>
    </submittedName>
</protein>
<evidence type="ECO:0000313" key="1">
    <source>
        <dbReference type="EMBL" id="ANF97835.1"/>
    </source>
</evidence>
<accession>A0A172ZJL2</accession>